<dbReference type="RefSeq" id="WP_377833873.1">
    <property type="nucleotide sequence ID" value="NZ_JBHRSK010000010.1"/>
</dbReference>
<evidence type="ECO:0000313" key="1">
    <source>
        <dbReference type="EMBL" id="MFC2969168.1"/>
    </source>
</evidence>
<proteinExistence type="predicted"/>
<dbReference type="Proteomes" id="UP001595443">
    <property type="component" value="Unassembled WGS sequence"/>
</dbReference>
<evidence type="ECO:0000313" key="2">
    <source>
        <dbReference type="Proteomes" id="UP001595443"/>
    </source>
</evidence>
<gene>
    <name evidence="1" type="ORF">ACFOES_13770</name>
</gene>
<dbReference type="EMBL" id="JBHRSK010000010">
    <property type="protein sequence ID" value="MFC2969168.1"/>
    <property type="molecule type" value="Genomic_DNA"/>
</dbReference>
<organism evidence="1 2">
    <name type="scientific">Acidimangrovimonas pyrenivorans</name>
    <dbReference type="NCBI Taxonomy" id="2030798"/>
    <lineage>
        <taxon>Bacteria</taxon>
        <taxon>Pseudomonadati</taxon>
        <taxon>Pseudomonadota</taxon>
        <taxon>Alphaproteobacteria</taxon>
        <taxon>Rhodobacterales</taxon>
        <taxon>Paracoccaceae</taxon>
        <taxon>Acidimangrovimonas</taxon>
    </lineage>
</organism>
<comment type="caution">
    <text evidence="1">The sequence shown here is derived from an EMBL/GenBank/DDBJ whole genome shotgun (WGS) entry which is preliminary data.</text>
</comment>
<sequence>MPVSSSDPRPRPRPPRRFRRALLAAVALPALALPALALPTLALTVFAGPAAALDAARDAQLKAQWQQYEAVQPKSILALQPWRRTTETTLADGRTPLRFIDLNPDSNGWFLLQIGKDGSRAQQSYHLENPDPRRQSVALSTDPTPALVLGGAEGETRCTPWTGALEKARDSRLPYAPLCGGRLLLRNHASGSRSSLESVTDFLRDNVWGGEQVVGFVRSTFYKDAFAEFDKAEGEASDNGQTAGPAPARMDHLEVGTLLDIGLTGTTNGRMALGEWYPAAGLKGIYATAFQPGAVDRAVLKSPGRVNGLDGVEARATGYMVAFDLSRYALGFELGTDHPRLNWSPRPPAAVRPRGLPGPDGVASSTPLETLGMVSPAIAPRTVATFTAGFKRSHGAFKWGPYAGVNHGTHYGFLEHGVIFSKLQPGLSTLYVLDDGTIGMKTWTEADDVLLPKIRFARQNGVPLIERDPKTGKGVPGTLVTQWGAGNWSGSADAKLRTLRAGACLLDHGGTAYLAYAYFSTATPSAMTRTFQAYGCRYAMLLDMNALEHTYLALYLRHAGKVQVEHLVPGMALIDKKTRGGGVIPRFLGYPDNRDLFYLYSKEGTP</sequence>
<keyword evidence="2" id="KW-1185">Reference proteome</keyword>
<reference evidence="2" key="1">
    <citation type="journal article" date="2019" name="Int. J. Syst. Evol. Microbiol.">
        <title>The Global Catalogue of Microorganisms (GCM) 10K type strain sequencing project: providing services to taxonomists for standard genome sequencing and annotation.</title>
        <authorList>
            <consortium name="The Broad Institute Genomics Platform"/>
            <consortium name="The Broad Institute Genome Sequencing Center for Infectious Disease"/>
            <person name="Wu L."/>
            <person name="Ma J."/>
        </authorList>
    </citation>
    <scope>NUCLEOTIDE SEQUENCE [LARGE SCALE GENOMIC DNA]</scope>
    <source>
        <strain evidence="2">KCTC 62192</strain>
    </source>
</reference>
<name>A0ABV7AJP8_9RHOB</name>
<accession>A0ABV7AJP8</accession>
<protein>
    <submittedName>
        <fullName evidence="1">Uncharacterized protein</fullName>
    </submittedName>
</protein>